<evidence type="ECO:0000313" key="1">
    <source>
        <dbReference type="EMBL" id="TCO28634.1"/>
    </source>
</evidence>
<proteinExistence type="predicted"/>
<dbReference type="AlphaFoldDB" id="A0A4R2HHG1"/>
<comment type="caution">
    <text evidence="1">The sequence shown here is derived from an EMBL/GenBank/DDBJ whole genome shotgun (WGS) entry which is preliminary data.</text>
</comment>
<accession>A0A4R2HHG1</accession>
<dbReference type="Proteomes" id="UP000295684">
    <property type="component" value="Unassembled WGS sequence"/>
</dbReference>
<sequence length="45" mass="5225">MAHMKIWAIFVDANWVCLVELDQQVSRHASRYDEAMTILLEESSS</sequence>
<name>A0A4R2HHG1_9SPHI</name>
<evidence type="ECO:0000313" key="2">
    <source>
        <dbReference type="Proteomes" id="UP000295684"/>
    </source>
</evidence>
<protein>
    <submittedName>
        <fullName evidence="1">Uncharacterized protein</fullName>
    </submittedName>
</protein>
<organism evidence="1 2">
    <name type="scientific">Pedobacter psychrotolerans</name>
    <dbReference type="NCBI Taxonomy" id="1843235"/>
    <lineage>
        <taxon>Bacteria</taxon>
        <taxon>Pseudomonadati</taxon>
        <taxon>Bacteroidota</taxon>
        <taxon>Sphingobacteriia</taxon>
        <taxon>Sphingobacteriales</taxon>
        <taxon>Sphingobacteriaceae</taxon>
        <taxon>Pedobacter</taxon>
    </lineage>
</organism>
<dbReference type="EMBL" id="SLWO01000002">
    <property type="protein sequence ID" value="TCO28634.1"/>
    <property type="molecule type" value="Genomic_DNA"/>
</dbReference>
<reference evidence="1 2" key="1">
    <citation type="submission" date="2019-03" db="EMBL/GenBank/DDBJ databases">
        <title>Genomic Encyclopedia of Type Strains, Phase IV (KMG-IV): sequencing the most valuable type-strain genomes for metagenomic binning, comparative biology and taxonomic classification.</title>
        <authorList>
            <person name="Goeker M."/>
        </authorList>
    </citation>
    <scope>NUCLEOTIDE SEQUENCE [LARGE SCALE GENOMIC DNA]</scope>
    <source>
        <strain evidence="1 2">DSM 103236</strain>
    </source>
</reference>
<gene>
    <name evidence="1" type="ORF">EV200_10251</name>
</gene>